<evidence type="ECO:0000256" key="1">
    <source>
        <dbReference type="ARBA" id="ARBA00004604"/>
    </source>
</evidence>
<reference evidence="15" key="4">
    <citation type="submission" date="2025-05" db="UniProtKB">
        <authorList>
            <consortium name="Ensembl"/>
        </authorList>
    </citation>
    <scope>IDENTIFICATION</scope>
</reference>
<dbReference type="GO" id="GO:0034511">
    <property type="term" value="F:U3 snoRNA binding"/>
    <property type="evidence" value="ECO:0007669"/>
    <property type="project" value="InterPro"/>
</dbReference>
<dbReference type="CTD" id="27042"/>
<evidence type="ECO:0000256" key="6">
    <source>
        <dbReference type="ARBA" id="ARBA00024421"/>
    </source>
</evidence>
<keyword evidence="5" id="KW-0539">Nucleus</keyword>
<dbReference type="Gene3D" id="3.40.50.300">
    <property type="entry name" value="P-loop containing nucleotide triphosphate hydrolases"/>
    <property type="match status" value="1"/>
</dbReference>
<evidence type="ECO:0000256" key="7">
    <source>
        <dbReference type="ARBA" id="ARBA00032325"/>
    </source>
</evidence>
<gene>
    <name evidence="15" type="primary">utp25</name>
</gene>
<evidence type="ECO:0000313" key="15">
    <source>
        <dbReference type="Ensembl" id="ENSCMIP00000011494.1"/>
    </source>
</evidence>
<keyword evidence="3" id="KW-0217">Developmental protein</keyword>
<dbReference type="PANTHER" id="PTHR12933:SF0">
    <property type="entry name" value="U3 SMALL NUCLEOLAR RNA-ASSOCIATED PROTEIN 25 HOMOLOG"/>
    <property type="match status" value="1"/>
</dbReference>
<keyword evidence="4" id="KW-0597">Phosphoprotein</keyword>
<evidence type="ECO:0000256" key="2">
    <source>
        <dbReference type="ARBA" id="ARBA00009223"/>
    </source>
</evidence>
<dbReference type="InterPro" id="IPR053940">
    <property type="entry name" value="UTP25_NTPase-like"/>
</dbReference>
<comment type="subunit">
    <text evidence="9">Interacts with CAPN3; the interaction is required for CAPN3 translocation to the nucleolus.</text>
</comment>
<reference evidence="16" key="2">
    <citation type="journal article" date="2007" name="PLoS Biol.">
        <title>Survey sequencing and comparative analysis of the elephant shark (Callorhinchus milii) genome.</title>
        <authorList>
            <person name="Venkatesh B."/>
            <person name="Kirkness E.F."/>
            <person name="Loh Y.H."/>
            <person name="Halpern A.L."/>
            <person name="Lee A.P."/>
            <person name="Johnson J."/>
            <person name="Dandona N."/>
            <person name="Viswanathan L.D."/>
            <person name="Tay A."/>
            <person name="Venter J.C."/>
            <person name="Strausberg R.L."/>
            <person name="Brenner S."/>
        </authorList>
    </citation>
    <scope>NUCLEOTIDE SEQUENCE [LARGE SCALE GENOMIC DNA]</scope>
</reference>
<evidence type="ECO:0000313" key="16">
    <source>
        <dbReference type="Proteomes" id="UP000314986"/>
    </source>
</evidence>
<organism evidence="14">
    <name type="scientific">Callorhinchus milii</name>
    <name type="common">Ghost shark</name>
    <dbReference type="NCBI Taxonomy" id="7868"/>
    <lineage>
        <taxon>Eukaryota</taxon>
        <taxon>Metazoa</taxon>
        <taxon>Chordata</taxon>
        <taxon>Craniata</taxon>
        <taxon>Vertebrata</taxon>
        <taxon>Chondrichthyes</taxon>
        <taxon>Holocephali</taxon>
        <taxon>Chimaeriformes</taxon>
        <taxon>Callorhinchidae</taxon>
        <taxon>Callorhinchus</taxon>
    </lineage>
</organism>
<keyword evidence="16" id="KW-1185">Reference proteome</keyword>
<feature type="region of interest" description="Disordered" evidence="11">
    <location>
        <begin position="1"/>
        <end position="146"/>
    </location>
</feature>
<comment type="subcellular location">
    <subcellularLocation>
        <location evidence="1">Nucleus</location>
        <location evidence="1">Nucleolus</location>
    </subcellularLocation>
</comment>
<dbReference type="PANTHER" id="PTHR12933">
    <property type="entry name" value="ORF PROTEIN-RELATED"/>
    <property type="match status" value="1"/>
</dbReference>
<feature type="compositionally biased region" description="Basic and acidic residues" evidence="11">
    <location>
        <begin position="25"/>
        <end position="39"/>
    </location>
</feature>
<dbReference type="AlphaFoldDB" id="V9KE10"/>
<dbReference type="RefSeq" id="XP_007890663.1">
    <property type="nucleotide sequence ID" value="XM_007892472.2"/>
</dbReference>
<dbReference type="FunFam" id="3.40.50.300:FF:000962">
    <property type="entry name" value="digestive organ expansion factor homolog"/>
    <property type="match status" value="1"/>
</dbReference>
<feature type="compositionally biased region" description="Acidic residues" evidence="11">
    <location>
        <begin position="83"/>
        <end position="128"/>
    </location>
</feature>
<dbReference type="SUPFAM" id="SSF52540">
    <property type="entry name" value="P-loop containing nucleoside triphosphate hydrolases"/>
    <property type="match status" value="1"/>
</dbReference>
<comment type="function">
    <text evidence="8">Component of the ribosomal small subunit processome for the biogenesis of ribosomes, functions in pre-ribosomal RNA (pre-rRNA) processing. Essential for embryonic development in part through the regulation of p53 pathway. Controls the expansion growth of digestive organs and liver. Also involved in the sympathetic neuronal development. Mediates, with CAPN3, the proteasome-independent degradation of p53/TP53.</text>
</comment>
<comment type="similarity">
    <text evidence="2">Belongs to the UTP25 family.</text>
</comment>
<evidence type="ECO:0000256" key="11">
    <source>
        <dbReference type="SAM" id="MobiDB-lite"/>
    </source>
</evidence>
<evidence type="ECO:0000256" key="5">
    <source>
        <dbReference type="ARBA" id="ARBA00023242"/>
    </source>
</evidence>
<accession>V9KE10</accession>
<feature type="domain" description="UTP25 NTP hydrolase-like" evidence="13">
    <location>
        <begin position="299"/>
        <end position="563"/>
    </location>
</feature>
<dbReference type="EMBL" id="JW863674">
    <property type="protein sequence ID" value="AFO96191.1"/>
    <property type="molecule type" value="mRNA"/>
</dbReference>
<dbReference type="GO" id="GO:0000462">
    <property type="term" value="P:maturation of SSU-rRNA from tricistronic rRNA transcript (SSU-rRNA, 5.8S rRNA, LSU-rRNA)"/>
    <property type="evidence" value="ECO:0007669"/>
    <property type="project" value="TreeGrafter"/>
</dbReference>
<dbReference type="GeneID" id="103178006"/>
<dbReference type="InterPro" id="IPR027417">
    <property type="entry name" value="P-loop_NTPase"/>
</dbReference>
<dbReference type="STRING" id="7868.ENSCMIP00000011494"/>
<protein>
    <recommendedName>
        <fullName evidence="6">U3 small nucleolar RNA-associated protein 25 homolog</fullName>
    </recommendedName>
    <alternativeName>
        <fullName evidence="10">Digestive organ expansion factor homolog</fullName>
    </alternativeName>
    <alternativeName>
        <fullName evidence="7">UTP25 small subunit processor component</fullName>
    </alternativeName>
</protein>
<reference evidence="16" key="1">
    <citation type="journal article" date="2006" name="Science">
        <title>Ancient noncoding elements conserved in the human genome.</title>
        <authorList>
            <person name="Venkatesh B."/>
            <person name="Kirkness E.F."/>
            <person name="Loh Y.H."/>
            <person name="Halpern A.L."/>
            <person name="Lee A.P."/>
            <person name="Johnson J."/>
            <person name="Dandona N."/>
            <person name="Viswanathan L.D."/>
            <person name="Tay A."/>
            <person name="Venter J.C."/>
            <person name="Strausberg R.L."/>
            <person name="Brenner S."/>
        </authorList>
    </citation>
    <scope>NUCLEOTIDE SEQUENCE [LARGE SCALE GENOMIC DNA]</scope>
</reference>
<dbReference type="OrthoDB" id="10264378at2759"/>
<dbReference type="InterPro" id="IPR010678">
    <property type="entry name" value="UTP25"/>
</dbReference>
<evidence type="ECO:0000256" key="8">
    <source>
        <dbReference type="ARBA" id="ARBA00055734"/>
    </source>
</evidence>
<evidence type="ECO:0000256" key="10">
    <source>
        <dbReference type="ARBA" id="ARBA00076595"/>
    </source>
</evidence>
<dbReference type="Pfam" id="PF06862">
    <property type="entry name" value="Utp25_C"/>
    <property type="match status" value="1"/>
</dbReference>
<dbReference type="Ensembl" id="ENSCMIT00000011775.1">
    <property type="protein sequence ID" value="ENSCMIP00000011494.1"/>
    <property type="gene ID" value="ENSCMIG00000005964.1"/>
</dbReference>
<name>V9KE10_CALMI</name>
<evidence type="ECO:0000256" key="9">
    <source>
        <dbReference type="ARBA" id="ARBA00064888"/>
    </source>
</evidence>
<evidence type="ECO:0000313" key="14">
    <source>
        <dbReference type="EMBL" id="AFO96191.1"/>
    </source>
</evidence>
<evidence type="ECO:0000256" key="4">
    <source>
        <dbReference type="ARBA" id="ARBA00022553"/>
    </source>
</evidence>
<dbReference type="GO" id="GO:0032040">
    <property type="term" value="C:small-subunit processome"/>
    <property type="evidence" value="ECO:0007669"/>
    <property type="project" value="TreeGrafter"/>
</dbReference>
<reference evidence="14 16" key="3">
    <citation type="journal article" date="2014" name="Nature">
        <title>Elephant shark genome provides unique insights into gnathostome evolution.</title>
        <authorList>
            <consortium name="International Elephant Shark Genome Sequencing Consortium"/>
            <person name="Venkatesh B."/>
            <person name="Lee A.P."/>
            <person name="Ravi V."/>
            <person name="Maurya A.K."/>
            <person name="Lian M.M."/>
            <person name="Swann J.B."/>
            <person name="Ohta Y."/>
            <person name="Flajnik M.F."/>
            <person name="Sutoh Y."/>
            <person name="Kasahara M."/>
            <person name="Hoon S."/>
            <person name="Gangu V."/>
            <person name="Roy S.W."/>
            <person name="Irimia M."/>
            <person name="Korzh V."/>
            <person name="Kondrychyn I."/>
            <person name="Lim Z.W."/>
            <person name="Tay B.H."/>
            <person name="Tohari S."/>
            <person name="Kong K.W."/>
            <person name="Ho S."/>
            <person name="Lorente-Galdos B."/>
            <person name="Quilez J."/>
            <person name="Marques-Bonet T."/>
            <person name="Raney B.J."/>
            <person name="Ingham P.W."/>
            <person name="Tay A."/>
            <person name="Hillier L.W."/>
            <person name="Minx P."/>
            <person name="Boehm T."/>
            <person name="Wilson R.K."/>
            <person name="Brenner S."/>
            <person name="Warren W.C."/>
        </authorList>
    </citation>
    <scope>NUCLEOTIDE SEQUENCE</scope>
    <source>
        <tissue evidence="14">Brain</tissue>
    </source>
</reference>
<dbReference type="OMA" id="QDRGDTF"/>
<dbReference type="Proteomes" id="UP000314986">
    <property type="component" value="Unassembled WGS sequence"/>
</dbReference>
<evidence type="ECO:0000259" key="12">
    <source>
        <dbReference type="Pfam" id="PF06862"/>
    </source>
</evidence>
<dbReference type="InterPro" id="IPR053939">
    <property type="entry name" value="UTP25_C"/>
</dbReference>
<evidence type="ECO:0000256" key="3">
    <source>
        <dbReference type="ARBA" id="ARBA00022473"/>
    </source>
</evidence>
<dbReference type="GO" id="GO:0019843">
    <property type="term" value="F:rRNA binding"/>
    <property type="evidence" value="ECO:0007669"/>
    <property type="project" value="TreeGrafter"/>
</dbReference>
<evidence type="ECO:0000259" key="13">
    <source>
        <dbReference type="Pfam" id="PF22916"/>
    </source>
</evidence>
<dbReference type="GeneTree" id="ENSGT00390000000709"/>
<dbReference type="KEGG" id="cmk:103178006"/>
<proteinExistence type="evidence at transcript level"/>
<sequence>MGKRKAVGTARAASSLSTKQRKHLKEFGEEHPFHDKVSEKQSSQIVELIDSSEQSSSESDAETEQEPLSAYQHLVSTLNNYADEGEEEEDDGEKEDDESEESEVDEDEEDQGDDNESEDEQDEEDPVIDTENTSSVVQKESEEGELLNTEAKNISDLEVDFTDATNETKFSLETNFVDVETDESEDEMVSPLNSSEDQFKQHVDTELEESDVTTINTKNKSIVQLKWTTLGQLVCSSSLPKFTPIGVLKGSDLRNLHFHKPLETTWPKVNGPLLSKDQLSHQQFFTPLQKELFSIINSYKDVYYAERTAAGNGEEVRHTYCLHAINHVLKANSRVLSNNSKCQDQKADVNVDFRDQGLTRPKVLIVVPFRESALRVVHSLINLLEVKDKLEVSNKKRFKDEFGFNPEDIPPNLKRPEDYEAMFAGNIDDHFRIGVSILRKSVRLYAPFYSSDIIVASPLGLRTIIKAEGDKKRDFDFLSSIEMLIIDQADVYLMQNWEHIMLLMKHLNLQPRESHGVDFSRVRMWCLNNWSKYYRQTLIFSAVQDPQINAIHNKHCFNYRGQVAVRNMSQTGSICQAVVQLPHVFQRVEVSSFTDLPDTRFQFFVNKILPQYREAVMSHTLIYIPVYFDYVRLRNYFTHEEINFAHICEYSKKGAVNRARDHFLKGEKPFVLFTERFHFYKRYTIRGIRHLIFYELPTYPQFYSEVCNMLKAENSGDEAAWTCTVLYSKYDAQKLTSVVGVERAAQMLQSKKNVHLFVTGENM</sequence>
<feature type="domain" description="UTP25 C-terminal" evidence="12">
    <location>
        <begin position="574"/>
        <end position="757"/>
    </location>
</feature>
<dbReference type="Pfam" id="PF22916">
    <property type="entry name" value="UTP25_NTPase-like"/>
    <property type="match status" value="1"/>
</dbReference>